<evidence type="ECO:0000313" key="1">
    <source>
        <dbReference type="EMBL" id="MDL5034433.1"/>
    </source>
</evidence>
<sequence>MATTTTIKLGRKAYRVVHDDQGVIRIEYTNAVLGDCNLYLDGAIAKKVLAEFTKSRASANPTN</sequence>
<accession>A0ABT7LNI1</accession>
<dbReference type="RefSeq" id="WP_285984508.1">
    <property type="nucleotide sequence ID" value="NZ_JASVDS010000008.1"/>
</dbReference>
<evidence type="ECO:0000313" key="2">
    <source>
        <dbReference type="Proteomes" id="UP001238603"/>
    </source>
</evidence>
<protein>
    <submittedName>
        <fullName evidence="1">Uncharacterized protein</fullName>
    </submittedName>
</protein>
<comment type="caution">
    <text evidence="1">The sequence shown here is derived from an EMBL/GenBank/DDBJ whole genome shotgun (WGS) entry which is preliminary data.</text>
</comment>
<organism evidence="1 2">
    <name type="scientific">Roseateles subflavus</name>
    <dbReference type="NCBI Taxonomy" id="3053353"/>
    <lineage>
        <taxon>Bacteria</taxon>
        <taxon>Pseudomonadati</taxon>
        <taxon>Pseudomonadota</taxon>
        <taxon>Betaproteobacteria</taxon>
        <taxon>Burkholderiales</taxon>
        <taxon>Sphaerotilaceae</taxon>
        <taxon>Roseateles</taxon>
    </lineage>
</organism>
<reference evidence="1 2" key="1">
    <citation type="submission" date="2023-06" db="EMBL/GenBank/DDBJ databases">
        <title>Pelomonas sp. APW6 16S ribosomal RNA gene genome sequencing and assembly.</title>
        <authorList>
            <person name="Woo H."/>
        </authorList>
    </citation>
    <scope>NUCLEOTIDE SEQUENCE [LARGE SCALE GENOMIC DNA]</scope>
    <source>
        <strain evidence="1 2">APW6</strain>
    </source>
</reference>
<gene>
    <name evidence="1" type="ORF">QRD43_21195</name>
</gene>
<dbReference type="Proteomes" id="UP001238603">
    <property type="component" value="Unassembled WGS sequence"/>
</dbReference>
<dbReference type="EMBL" id="JASVDS010000008">
    <property type="protein sequence ID" value="MDL5034433.1"/>
    <property type="molecule type" value="Genomic_DNA"/>
</dbReference>
<name>A0ABT7LNI1_9BURK</name>
<proteinExistence type="predicted"/>
<keyword evidence="2" id="KW-1185">Reference proteome</keyword>